<dbReference type="InterPro" id="IPR009061">
    <property type="entry name" value="DNA-bd_dom_put_sf"/>
</dbReference>
<dbReference type="AlphaFoldDB" id="A0A386ZMT5"/>
<name>A0A386ZMT5_9NOCA</name>
<dbReference type="Proteomes" id="UP000267164">
    <property type="component" value="Chromosome"/>
</dbReference>
<protein>
    <submittedName>
        <fullName evidence="2">DNA-binding protein</fullName>
    </submittedName>
</protein>
<dbReference type="InterPro" id="IPR010093">
    <property type="entry name" value="SinI_DNA-bd"/>
</dbReference>
<dbReference type="OrthoDB" id="4870800at2"/>
<proteinExistence type="predicted"/>
<reference evidence="2 3" key="1">
    <citation type="submission" date="2018-09" db="EMBL/GenBank/DDBJ databases">
        <title>Nocardia yunnanensis sp. nov., an actinomycete isolated from a soil sample.</title>
        <authorList>
            <person name="Zhang J."/>
        </authorList>
    </citation>
    <scope>NUCLEOTIDE SEQUENCE [LARGE SCALE GENOMIC DNA]</scope>
    <source>
        <strain evidence="2 3">CFHS0054</strain>
    </source>
</reference>
<dbReference type="GO" id="GO:0003677">
    <property type="term" value="F:DNA binding"/>
    <property type="evidence" value="ECO:0007669"/>
    <property type="project" value="UniProtKB-KW"/>
</dbReference>
<dbReference type="SUPFAM" id="SSF46955">
    <property type="entry name" value="Putative DNA-binding domain"/>
    <property type="match status" value="1"/>
</dbReference>
<keyword evidence="3" id="KW-1185">Reference proteome</keyword>
<accession>A0A386ZMT5</accession>
<dbReference type="Pfam" id="PF12728">
    <property type="entry name" value="HTH_17"/>
    <property type="match status" value="1"/>
</dbReference>
<dbReference type="KEGG" id="nyu:D7D52_34045"/>
<evidence type="ECO:0000313" key="3">
    <source>
        <dbReference type="Proteomes" id="UP000267164"/>
    </source>
</evidence>
<dbReference type="EMBL" id="CP032568">
    <property type="protein sequence ID" value="AYF78009.1"/>
    <property type="molecule type" value="Genomic_DNA"/>
</dbReference>
<evidence type="ECO:0000313" key="2">
    <source>
        <dbReference type="EMBL" id="AYF78009.1"/>
    </source>
</evidence>
<gene>
    <name evidence="2" type="ORF">D7D52_34045</name>
</gene>
<keyword evidence="2" id="KW-0238">DNA-binding</keyword>
<dbReference type="NCBIfam" id="TIGR01764">
    <property type="entry name" value="excise"/>
    <property type="match status" value="1"/>
</dbReference>
<organism evidence="2 3">
    <name type="scientific">Nocardia yunnanensis</name>
    <dbReference type="NCBI Taxonomy" id="2382165"/>
    <lineage>
        <taxon>Bacteria</taxon>
        <taxon>Bacillati</taxon>
        <taxon>Actinomycetota</taxon>
        <taxon>Actinomycetes</taxon>
        <taxon>Mycobacteriales</taxon>
        <taxon>Nocardiaceae</taxon>
        <taxon>Nocardia</taxon>
    </lineage>
</organism>
<dbReference type="InterPro" id="IPR041657">
    <property type="entry name" value="HTH_17"/>
</dbReference>
<sequence>MSLLVTTDRSSFDPPRAQNLISLKTAAALVDLDPRTVLNWIKSGDLQGFRVKGRMWRVDREELLALARPVAPQLKGGAA</sequence>
<feature type="domain" description="Helix-turn-helix" evidence="1">
    <location>
        <begin position="22"/>
        <end position="67"/>
    </location>
</feature>
<evidence type="ECO:0000259" key="1">
    <source>
        <dbReference type="Pfam" id="PF12728"/>
    </source>
</evidence>